<evidence type="ECO:0000259" key="1">
    <source>
        <dbReference type="Pfam" id="PF25164"/>
    </source>
</evidence>
<protein>
    <recommendedName>
        <fullName evidence="1">Competence protein CoiA-like N-terminal domain-containing protein</fullName>
    </recommendedName>
</protein>
<accession>A0A178KHL0</accession>
<dbReference type="EMBL" id="LVHF01000019">
    <property type="protein sequence ID" value="OAN16485.1"/>
    <property type="molecule type" value="Genomic_DNA"/>
</dbReference>
<comment type="caution">
    <text evidence="2">The sequence shown here is derived from an EMBL/GenBank/DDBJ whole genome shotgun (WGS) entry which is preliminary data.</text>
</comment>
<dbReference type="InterPro" id="IPR057253">
    <property type="entry name" value="CoiA-like_N"/>
</dbReference>
<dbReference type="AlphaFoldDB" id="A0A178KHL0"/>
<proteinExistence type="predicted"/>
<feature type="domain" description="Competence protein CoiA-like N-terminal" evidence="1">
    <location>
        <begin position="31"/>
        <end position="59"/>
    </location>
</feature>
<evidence type="ECO:0000313" key="2">
    <source>
        <dbReference type="EMBL" id="OAN16485.1"/>
    </source>
</evidence>
<dbReference type="RefSeq" id="WP_068330897.1">
    <property type="nucleotide sequence ID" value="NZ_LVHF01000019.1"/>
</dbReference>
<name>A0A178KHL0_9GAMM</name>
<keyword evidence="3" id="KW-1185">Reference proteome</keyword>
<evidence type="ECO:0000313" key="3">
    <source>
        <dbReference type="Proteomes" id="UP000078503"/>
    </source>
</evidence>
<gene>
    <name evidence="2" type="ORF">A3K86_10705</name>
</gene>
<sequence>MINFQHIPFGLRESDGELVDVADVQRGMGCNCICPSCKTPLIARHGDVNQWHFAHASRSVYSKTKKDCDFSFYVSVRLMARQIFQEEMTIQLPQYKGIVSDYSSSGFCFAEEFIVSDKQSIQLSDVKIEASFNGISVDVVGNVGAFKFVIYLTHPNRHVPSELSCFKHPKYGVLKLSLESLITLYSENNHSKSSYKKLLKDFLANDLPSKEWLFHPRYEQSENHAKEVNRKKNTIFRVKT</sequence>
<organism evidence="2 3">
    <name type="scientific">Photobacterium jeanii</name>
    <dbReference type="NCBI Taxonomy" id="858640"/>
    <lineage>
        <taxon>Bacteria</taxon>
        <taxon>Pseudomonadati</taxon>
        <taxon>Pseudomonadota</taxon>
        <taxon>Gammaproteobacteria</taxon>
        <taxon>Vibrionales</taxon>
        <taxon>Vibrionaceae</taxon>
        <taxon>Photobacterium</taxon>
    </lineage>
</organism>
<dbReference type="Pfam" id="PF25164">
    <property type="entry name" value="CoiA_N"/>
    <property type="match status" value="1"/>
</dbReference>
<reference evidence="2 3" key="1">
    <citation type="submission" date="2016-03" db="EMBL/GenBank/DDBJ databases">
        <title>Photobacterium proteolyticum sp. nov. a protease producing bacterium isolated from ocean sediments of Laizhou Bay.</title>
        <authorList>
            <person name="Li Y."/>
        </authorList>
    </citation>
    <scope>NUCLEOTIDE SEQUENCE [LARGE SCALE GENOMIC DNA]</scope>
    <source>
        <strain evidence="2 3">R-40508</strain>
    </source>
</reference>
<dbReference type="OrthoDB" id="9134102at2"/>
<dbReference type="Proteomes" id="UP000078503">
    <property type="component" value="Unassembled WGS sequence"/>
</dbReference>
<dbReference type="STRING" id="858640.A3K86_10705"/>